<gene>
    <name evidence="1" type="primary">A04g505790.1_BraROA</name>
    <name evidence="1" type="ORF">IGI04_015747</name>
</gene>
<dbReference type="EMBL" id="JADBGQ010000004">
    <property type="protein sequence ID" value="KAG5401140.1"/>
    <property type="molecule type" value="Genomic_DNA"/>
</dbReference>
<organism evidence="1 2">
    <name type="scientific">Brassica rapa subsp. trilocularis</name>
    <dbReference type="NCBI Taxonomy" id="1813537"/>
    <lineage>
        <taxon>Eukaryota</taxon>
        <taxon>Viridiplantae</taxon>
        <taxon>Streptophyta</taxon>
        <taxon>Embryophyta</taxon>
        <taxon>Tracheophyta</taxon>
        <taxon>Spermatophyta</taxon>
        <taxon>Magnoliopsida</taxon>
        <taxon>eudicotyledons</taxon>
        <taxon>Gunneridae</taxon>
        <taxon>Pentapetalae</taxon>
        <taxon>rosids</taxon>
        <taxon>malvids</taxon>
        <taxon>Brassicales</taxon>
        <taxon>Brassicaceae</taxon>
        <taxon>Brassiceae</taxon>
        <taxon>Brassica</taxon>
    </lineage>
</organism>
<keyword evidence="2" id="KW-1185">Reference proteome</keyword>
<proteinExistence type="predicted"/>
<sequence length="139" mass="15077">YLSPDLGPQLLLVGAEKVSIDSNNGVLIDTPFSLLIDTTNELSIDEPSRERYARLPLVSSNPSTSQTNQAENQASACALISLGMVLVSYSKTHALRTGLQPLDHLSSDMLHYANDPPGHAGFQLRPELELLSQKCFTAQ</sequence>
<feature type="non-terminal residue" evidence="1">
    <location>
        <position position="1"/>
    </location>
</feature>
<dbReference type="Proteomes" id="UP000823674">
    <property type="component" value="Chromosome A04"/>
</dbReference>
<evidence type="ECO:0000313" key="2">
    <source>
        <dbReference type="Proteomes" id="UP000823674"/>
    </source>
</evidence>
<comment type="caution">
    <text evidence="1">The sequence shown here is derived from an EMBL/GenBank/DDBJ whole genome shotgun (WGS) entry which is preliminary data.</text>
</comment>
<reference evidence="1 2" key="1">
    <citation type="submission" date="2021-03" db="EMBL/GenBank/DDBJ databases">
        <authorList>
            <person name="King G.J."/>
            <person name="Bancroft I."/>
            <person name="Baten A."/>
            <person name="Bloomfield J."/>
            <person name="Borpatragohain P."/>
            <person name="He Z."/>
            <person name="Irish N."/>
            <person name="Irwin J."/>
            <person name="Liu K."/>
            <person name="Mauleon R.P."/>
            <person name="Moore J."/>
            <person name="Morris R."/>
            <person name="Ostergaard L."/>
            <person name="Wang B."/>
            <person name="Wells R."/>
        </authorList>
    </citation>
    <scope>NUCLEOTIDE SEQUENCE [LARGE SCALE GENOMIC DNA]</scope>
    <source>
        <strain evidence="1">R-o-18</strain>
        <tissue evidence="1">Leaf</tissue>
    </source>
</reference>
<evidence type="ECO:0000313" key="1">
    <source>
        <dbReference type="EMBL" id="KAG5401140.1"/>
    </source>
</evidence>
<name>A0ABQ7MTI1_BRACM</name>
<accession>A0ABQ7MTI1</accession>
<protein>
    <submittedName>
        <fullName evidence="1">Uncharacterized protein</fullName>
    </submittedName>
</protein>